<dbReference type="GO" id="GO:0006260">
    <property type="term" value="P:DNA replication"/>
    <property type="evidence" value="ECO:0007669"/>
    <property type="project" value="InterPro"/>
</dbReference>
<dbReference type="EMBL" id="JARKIK010000075">
    <property type="protein sequence ID" value="KAK8727401.1"/>
    <property type="molecule type" value="Genomic_DNA"/>
</dbReference>
<dbReference type="GO" id="GO:0010212">
    <property type="term" value="P:response to ionizing radiation"/>
    <property type="evidence" value="ECO:0007669"/>
    <property type="project" value="InterPro"/>
</dbReference>
<dbReference type="PANTHER" id="PTHR21556:SF2">
    <property type="entry name" value="TRESLIN"/>
    <property type="match status" value="1"/>
</dbReference>
<feature type="compositionally biased region" description="Basic and acidic residues" evidence="1">
    <location>
        <begin position="796"/>
        <end position="807"/>
    </location>
</feature>
<feature type="compositionally biased region" description="Polar residues" evidence="1">
    <location>
        <begin position="933"/>
        <end position="950"/>
    </location>
</feature>
<feature type="region of interest" description="Disordered" evidence="1">
    <location>
        <begin position="1504"/>
        <end position="1550"/>
    </location>
</feature>
<feature type="non-terminal residue" evidence="4">
    <location>
        <position position="1587"/>
    </location>
</feature>
<comment type="caution">
    <text evidence="4">The sequence shown here is derived from an EMBL/GenBank/DDBJ whole genome shotgun (WGS) entry which is preliminary data.</text>
</comment>
<dbReference type="InterPro" id="IPR053919">
    <property type="entry name" value="Treslin_N"/>
</dbReference>
<evidence type="ECO:0008006" key="6">
    <source>
        <dbReference type="Google" id="ProtNLM"/>
    </source>
</evidence>
<feature type="region of interest" description="Disordered" evidence="1">
    <location>
        <begin position="900"/>
        <end position="950"/>
    </location>
</feature>
<dbReference type="Pfam" id="PF21855">
    <property type="entry name" value="Treslin_STD"/>
    <property type="match status" value="1"/>
</dbReference>
<keyword evidence="5" id="KW-1185">Reference proteome</keyword>
<protein>
    <recommendedName>
        <fullName evidence="6">Treslin N-terminal domain-containing protein</fullName>
    </recommendedName>
</protein>
<feature type="compositionally biased region" description="Low complexity" evidence="1">
    <location>
        <begin position="866"/>
        <end position="879"/>
    </location>
</feature>
<feature type="domain" description="Treslin N-terminal" evidence="2">
    <location>
        <begin position="28"/>
        <end position="168"/>
    </location>
</feature>
<dbReference type="InterPro" id="IPR026153">
    <property type="entry name" value="Treslin"/>
</dbReference>
<dbReference type="Proteomes" id="UP001445076">
    <property type="component" value="Unassembled WGS sequence"/>
</dbReference>
<dbReference type="Pfam" id="PF21854">
    <property type="entry name" value="Treslin_N"/>
    <property type="match status" value="1"/>
</dbReference>
<name>A0AAW0WK35_CHEQU</name>
<dbReference type="GO" id="GO:0030174">
    <property type="term" value="P:regulation of DNA-templated DNA replication initiation"/>
    <property type="evidence" value="ECO:0007669"/>
    <property type="project" value="TreeGrafter"/>
</dbReference>
<sequence length="1587" mass="175147">MFSSVQAVLLFDLNSFSDTCKSESDLEQNVAQLRLSCLKLLTKFGAQTEKGTEVRWSCKFYDSNYYKPDTSRKNFLDFTKKTFDEFENDVTERYCKVFDRQQSGGDSNPSDICKPHSYILKKCLQEVLLDYNWDRPDITSPVKPTRRSVKSGRNIISEDNGPYNTVIIFTKVPYNIVVIEDFCGCERQNTNTSKVTAEDFLKSILDHSMVKSFQEEKHISLNFVNVCDLSALKEELIDTRVISAIHGGLVKLGGGLHSISSIVQTRFSEVVEDEKSVTAAGVFAAPATHVAGVDVQVSWWKKTRCGRPRRPQPGPTLMWEDAEGLSYLKAQLEVLAVHGSCSREWGNAVVVGVVRSSAVSVLAVAGSMGHLYVCHAPNTVFTTLVHVLAKYQLSLVLRLSCNGIAILCPWAGGVGCLAVMSASGLATPPLHSHIANQESHITDPHILRFVSLAVEKCLKSAPPHSVGEPTTNTKVFAANQTERWFKPLEACSDTIKCIRKRRVNRVERRAMQERLQKRYRPQIPQPLATGETGPLDLIDITQPPIDSAPVSGAKSSMSRAQQLVKKSHIVTAQLKVKELRAEEEERVQATERRAAQASERARKSQQLESQVLNAVSNPQDTGELVQSLVCLRDGDGMHTDLFTTAQTIINLALMHVKGTSRVNMEDGLRKVLGCGVLQTTAEIASRHSPDAHLWHYKLQVLLHLELLWVLGYSSSQVNDEENESSHIREHHIEEVMKMLRAISLRHNPTTMAAFLQETILENYMETMGEVLVEIYEELNQPLPEPLRVLTGDIGSVEDRPSSVKSHESSIASYESAPGTAENPGSGRSREGRKVSSRHPSLKEASKRSIVVPKVTRALTRTLSEQARAPPATAPATSAPNKENGDNSIKNVRRNLFDLNEDSSSKPKLKRSQTVGGVPMSELRRSPRKKHQHTLSNVMQKSKSVITSSKNSYKTPVKASVISERGLKTPKSKKGGVLVPETPGDKVGQTIFNKNRIRKSTGTRLVVESPDVKRLCKTTPRRLRASLTITQRNTFYSGARSRNWERAKTRLLADRIRGHSDRRSLDLSTTQSVADASFIFSQILPSTQCNPSQQISTQIGESKNTGSAPERILDYGLDESKSIEVKKAHDNVSLSKEPYSDVTARGYASMSAELDVRSPIKRVRKVLALSTPSKVKVALEQSPGSVSACSSQRDDHMHSFTGFSPHEKEKLGSENKAFNCSSVSTSKDVCEIMPDSDLCLSALTPNKRVKFSSTLTPSKQVCLATNPWTPRNKDGSLSNNPQTPKSILKTPGKTPVKTPLKRLCLVKTPCKSLLSIPSPLKSPVTTPINKSLNLCSVVKNGINSPSKTPIKDVELGSEVVLETPNKGRHSVHSSFNCNKISCAESEFELPSPSKRILSPSNASVELLNTILNAYPISEISESIPQKMDTASITPGENSVNFSGINLSLVPNLAPEDVEMLNSLMFGLNFHPDSGTSTLELSEDTDMPYLSLASSLHSICCSPQKKLGHTPTKRTSDLSEGFCSSLSEEEEESQMHPDITLEDHTTPTKDNWHPLHVKECSVSPEIPIDSKIKFYIERMSRVLSKKSNV</sequence>
<dbReference type="GO" id="GO:0007095">
    <property type="term" value="P:mitotic G2 DNA damage checkpoint signaling"/>
    <property type="evidence" value="ECO:0007669"/>
    <property type="project" value="TreeGrafter"/>
</dbReference>
<feature type="compositionally biased region" description="Basic and acidic residues" evidence="1">
    <location>
        <begin position="586"/>
        <end position="602"/>
    </location>
</feature>
<dbReference type="InterPro" id="IPR053920">
    <property type="entry name" value="Treslin_STD"/>
</dbReference>
<feature type="region of interest" description="Disordered" evidence="1">
    <location>
        <begin position="1265"/>
        <end position="1291"/>
    </location>
</feature>
<proteinExistence type="predicted"/>
<dbReference type="GO" id="GO:0033314">
    <property type="term" value="P:mitotic DNA replication checkpoint signaling"/>
    <property type="evidence" value="ECO:0007669"/>
    <property type="project" value="InterPro"/>
</dbReference>
<evidence type="ECO:0000256" key="1">
    <source>
        <dbReference type="SAM" id="MobiDB-lite"/>
    </source>
</evidence>
<organism evidence="4 5">
    <name type="scientific">Cherax quadricarinatus</name>
    <name type="common">Australian red claw crayfish</name>
    <dbReference type="NCBI Taxonomy" id="27406"/>
    <lineage>
        <taxon>Eukaryota</taxon>
        <taxon>Metazoa</taxon>
        <taxon>Ecdysozoa</taxon>
        <taxon>Arthropoda</taxon>
        <taxon>Crustacea</taxon>
        <taxon>Multicrustacea</taxon>
        <taxon>Malacostraca</taxon>
        <taxon>Eumalacostraca</taxon>
        <taxon>Eucarida</taxon>
        <taxon>Decapoda</taxon>
        <taxon>Pleocyemata</taxon>
        <taxon>Astacidea</taxon>
        <taxon>Parastacoidea</taxon>
        <taxon>Parastacidae</taxon>
        <taxon>Cherax</taxon>
    </lineage>
</organism>
<evidence type="ECO:0000313" key="4">
    <source>
        <dbReference type="EMBL" id="KAK8727401.1"/>
    </source>
</evidence>
<dbReference type="GO" id="GO:0003682">
    <property type="term" value="F:chromatin binding"/>
    <property type="evidence" value="ECO:0007669"/>
    <property type="project" value="TreeGrafter"/>
</dbReference>
<gene>
    <name evidence="4" type="ORF">OTU49_009540</name>
</gene>
<evidence type="ECO:0000259" key="3">
    <source>
        <dbReference type="Pfam" id="PF21855"/>
    </source>
</evidence>
<accession>A0AAW0WK35</accession>
<feature type="region of interest" description="Disordered" evidence="1">
    <location>
        <begin position="582"/>
        <end position="609"/>
    </location>
</feature>
<feature type="compositionally biased region" description="Basic and acidic residues" evidence="1">
    <location>
        <begin position="1531"/>
        <end position="1550"/>
    </location>
</feature>
<feature type="domain" description="Treslin STD" evidence="3">
    <location>
        <begin position="639"/>
        <end position="778"/>
    </location>
</feature>
<feature type="region of interest" description="Disordered" evidence="1">
    <location>
        <begin position="792"/>
        <end position="888"/>
    </location>
</feature>
<reference evidence="4 5" key="1">
    <citation type="journal article" date="2024" name="BMC Genomics">
        <title>Genome assembly of redclaw crayfish (Cherax quadricarinatus) provides insights into its immune adaptation and hypoxia tolerance.</title>
        <authorList>
            <person name="Liu Z."/>
            <person name="Zheng J."/>
            <person name="Li H."/>
            <person name="Fang K."/>
            <person name="Wang S."/>
            <person name="He J."/>
            <person name="Zhou D."/>
            <person name="Weng S."/>
            <person name="Chi M."/>
            <person name="Gu Z."/>
            <person name="He J."/>
            <person name="Li F."/>
            <person name="Wang M."/>
        </authorList>
    </citation>
    <scope>NUCLEOTIDE SEQUENCE [LARGE SCALE GENOMIC DNA]</scope>
    <source>
        <strain evidence="4">ZL_2023a</strain>
    </source>
</reference>
<evidence type="ECO:0000313" key="5">
    <source>
        <dbReference type="Proteomes" id="UP001445076"/>
    </source>
</evidence>
<dbReference type="GO" id="GO:0005634">
    <property type="term" value="C:nucleus"/>
    <property type="evidence" value="ECO:0007669"/>
    <property type="project" value="InterPro"/>
</dbReference>
<dbReference type="PANTHER" id="PTHR21556">
    <property type="entry name" value="TRESLIN"/>
    <property type="match status" value="1"/>
</dbReference>
<feature type="compositionally biased region" description="Polar residues" evidence="1">
    <location>
        <begin position="1274"/>
        <end position="1284"/>
    </location>
</feature>
<evidence type="ECO:0000259" key="2">
    <source>
        <dbReference type="Pfam" id="PF21854"/>
    </source>
</evidence>